<gene>
    <name evidence="12" type="ORF">HMPREF9431_02027</name>
</gene>
<evidence type="ECO:0000256" key="9">
    <source>
        <dbReference type="ARBA" id="ARBA00052017"/>
    </source>
</evidence>
<evidence type="ECO:0000256" key="5">
    <source>
        <dbReference type="ARBA" id="ARBA00022801"/>
    </source>
</evidence>
<sequence length="200" mass="21874">MKIVFATNNAHKLSEIKSILGSSIEIVSLSDIGCTVDIPETGKTLEENARIKAAYVFEHYGLSCFADDTGLEVEALHGAPGVYSARYAGGAGHDSEANMRKLLGELAGEPHRNARFRTVISLLQVDENHPQKPIEHQFEGIVTGHIATEKHGQEGFGYDPIFIPDGYDQSFAELGETIKNKISHRARAVEQLALFLKTGR</sequence>
<proteinExistence type="inferred from homology"/>
<feature type="binding site" evidence="10">
    <location>
        <position position="69"/>
    </location>
    <ligand>
        <name>substrate</name>
    </ligand>
</feature>
<keyword evidence="13" id="KW-1185">Reference proteome</keyword>
<keyword evidence="3 10" id="KW-0479">Metal-binding</keyword>
<evidence type="ECO:0000256" key="8">
    <source>
        <dbReference type="ARBA" id="ARBA00051875"/>
    </source>
</evidence>
<evidence type="ECO:0000313" key="13">
    <source>
        <dbReference type="Proteomes" id="UP000005141"/>
    </source>
</evidence>
<comment type="catalytic activity">
    <reaction evidence="10">
        <text>ITP + H2O = IMP + diphosphate + H(+)</text>
        <dbReference type="Rhea" id="RHEA:29399"/>
        <dbReference type="ChEBI" id="CHEBI:15377"/>
        <dbReference type="ChEBI" id="CHEBI:15378"/>
        <dbReference type="ChEBI" id="CHEBI:33019"/>
        <dbReference type="ChEBI" id="CHEBI:58053"/>
        <dbReference type="ChEBI" id="CHEBI:61402"/>
        <dbReference type="EC" id="3.6.1.66"/>
    </reaction>
</comment>
<comment type="caution">
    <text evidence="12">The sequence shown here is derived from an EMBL/GenBank/DDBJ whole genome shotgun (WGS) entry which is preliminary data.</text>
</comment>
<accession>G1WDX6</accession>
<dbReference type="EC" id="3.6.1.66" evidence="10"/>
<feature type="binding site" evidence="10">
    <location>
        <position position="68"/>
    </location>
    <ligand>
        <name>Mg(2+)</name>
        <dbReference type="ChEBI" id="CHEBI:18420"/>
    </ligand>
</feature>
<dbReference type="GO" id="GO:0036222">
    <property type="term" value="F:XTP diphosphatase activity"/>
    <property type="evidence" value="ECO:0007669"/>
    <property type="project" value="UniProtKB-UniRule"/>
</dbReference>
<reference evidence="12 13" key="1">
    <citation type="submission" date="2011-07" db="EMBL/GenBank/DDBJ databases">
        <title>The Genome Sequence of Prevotella oulorum F0390.</title>
        <authorList>
            <consortium name="The Broad Institute Genome Sequencing Platform"/>
            <consortium name="The Broad Institute Genome Sequencing Center for Infectious Disease"/>
            <person name="Earl A."/>
            <person name="Ward D."/>
            <person name="Feldgarden M."/>
            <person name="Gevers D."/>
            <person name="Izard J."/>
            <person name="Ganesan A."/>
            <person name="Baranova O.V."/>
            <person name="Blanton J.M."/>
            <person name="Tanner A.C."/>
            <person name="Dewhirst F.E."/>
            <person name="Young S.K."/>
            <person name="Zeng Q."/>
            <person name="Gargeya S."/>
            <person name="Fitzgerald M."/>
            <person name="Haas B."/>
            <person name="Abouelleil A."/>
            <person name="Alvarado L."/>
            <person name="Arachchi H.M."/>
            <person name="Berlin A."/>
            <person name="Brown A."/>
            <person name="Chapman S.B."/>
            <person name="Chen Z."/>
            <person name="Dunbar C."/>
            <person name="Freedman E."/>
            <person name="Gearin G."/>
            <person name="Gellesch M."/>
            <person name="Goldberg J."/>
            <person name="Griggs A."/>
            <person name="Gujja S."/>
            <person name="Heiman D."/>
            <person name="Howarth C."/>
            <person name="Larson L."/>
            <person name="Lui A."/>
            <person name="MacDonald P.J.P."/>
            <person name="Mehta T."/>
            <person name="Montmayeur A."/>
            <person name="Murphy C."/>
            <person name="Neiman D."/>
            <person name="Pearson M."/>
            <person name="Priest M."/>
            <person name="Roberts A."/>
            <person name="Saif S."/>
            <person name="Shea T."/>
            <person name="Shenoy N."/>
            <person name="Sisk P."/>
            <person name="Stolte C."/>
            <person name="Sykes S."/>
            <person name="Wortman J."/>
            <person name="Nusbaum C."/>
            <person name="Birren B."/>
        </authorList>
    </citation>
    <scope>NUCLEOTIDE SEQUENCE [LARGE SCALE GENOMIC DNA]</scope>
    <source>
        <strain evidence="12 13">F0390</strain>
    </source>
</reference>
<feature type="active site" description="Proton acceptor" evidence="10">
    <location>
        <position position="68"/>
    </location>
</feature>
<name>G1WDX6_9BACT</name>
<evidence type="ECO:0000256" key="3">
    <source>
        <dbReference type="ARBA" id="ARBA00022723"/>
    </source>
</evidence>
<keyword evidence="6 10" id="KW-0460">Magnesium</keyword>
<protein>
    <recommendedName>
        <fullName evidence="10">dITP/XTP pyrophosphatase</fullName>
        <ecNumber evidence="10">3.6.1.66</ecNumber>
    </recommendedName>
    <alternativeName>
        <fullName evidence="10">Non-canonical purine NTP pyrophosphatase</fullName>
    </alternativeName>
    <alternativeName>
        <fullName evidence="10">Non-standard purine NTP pyrophosphatase</fullName>
    </alternativeName>
    <alternativeName>
        <fullName evidence="10">Nucleoside-triphosphate diphosphatase</fullName>
    </alternativeName>
    <alternativeName>
        <fullName evidence="10">Nucleoside-triphosphate pyrophosphatase</fullName>
        <shortName evidence="10">NTPase</shortName>
    </alternativeName>
</protein>
<comment type="catalytic activity">
    <reaction evidence="9 10">
        <text>XTP + H2O = XMP + diphosphate + H(+)</text>
        <dbReference type="Rhea" id="RHEA:28610"/>
        <dbReference type="ChEBI" id="CHEBI:15377"/>
        <dbReference type="ChEBI" id="CHEBI:15378"/>
        <dbReference type="ChEBI" id="CHEBI:33019"/>
        <dbReference type="ChEBI" id="CHEBI:57464"/>
        <dbReference type="ChEBI" id="CHEBI:61314"/>
        <dbReference type="EC" id="3.6.1.66"/>
    </reaction>
</comment>
<dbReference type="SUPFAM" id="SSF52972">
    <property type="entry name" value="ITPase-like"/>
    <property type="match status" value="1"/>
</dbReference>
<dbReference type="GO" id="GO:0009146">
    <property type="term" value="P:purine nucleoside triphosphate catabolic process"/>
    <property type="evidence" value="ECO:0007669"/>
    <property type="project" value="UniProtKB-UniRule"/>
</dbReference>
<dbReference type="Gene3D" id="3.90.950.10">
    <property type="match status" value="1"/>
</dbReference>
<dbReference type="GO" id="GO:0035870">
    <property type="term" value="F:dITP diphosphatase activity"/>
    <property type="evidence" value="ECO:0007669"/>
    <property type="project" value="UniProtKB-UniRule"/>
</dbReference>
<dbReference type="AlphaFoldDB" id="G1WDX6"/>
<feature type="binding site" evidence="10">
    <location>
        <position position="179"/>
    </location>
    <ligand>
        <name>substrate</name>
    </ligand>
</feature>
<comment type="cofactor">
    <cofactor evidence="10">
        <name>Mg(2+)</name>
        <dbReference type="ChEBI" id="CHEBI:18420"/>
    </cofactor>
    <text evidence="10">Binds 1 Mg(2+) ion per subunit.</text>
</comment>
<dbReference type="eggNOG" id="COG0127">
    <property type="taxonomic scope" value="Bacteria"/>
</dbReference>
<dbReference type="GO" id="GO:0017111">
    <property type="term" value="F:ribonucleoside triphosphate phosphatase activity"/>
    <property type="evidence" value="ECO:0007669"/>
    <property type="project" value="InterPro"/>
</dbReference>
<comment type="similarity">
    <text evidence="1 10 11">Belongs to the HAM1 NTPase family.</text>
</comment>
<dbReference type="InterPro" id="IPR029001">
    <property type="entry name" value="ITPase-like_fam"/>
</dbReference>
<dbReference type="OrthoDB" id="9807456at2"/>
<dbReference type="GO" id="GO:0036220">
    <property type="term" value="F:ITP diphosphatase activity"/>
    <property type="evidence" value="ECO:0007669"/>
    <property type="project" value="UniProtKB-UniRule"/>
</dbReference>
<dbReference type="EMBL" id="ADGI01000062">
    <property type="protein sequence ID" value="EGV29275.1"/>
    <property type="molecule type" value="Genomic_DNA"/>
</dbReference>
<dbReference type="HOGENOM" id="CLU_082080_0_2_10"/>
<dbReference type="GO" id="GO:0009117">
    <property type="term" value="P:nucleotide metabolic process"/>
    <property type="evidence" value="ECO:0007669"/>
    <property type="project" value="UniProtKB-KW"/>
</dbReference>
<feature type="binding site" evidence="10">
    <location>
        <begin position="184"/>
        <end position="185"/>
    </location>
    <ligand>
        <name>substrate</name>
    </ligand>
</feature>
<evidence type="ECO:0000256" key="7">
    <source>
        <dbReference type="ARBA" id="ARBA00023080"/>
    </source>
</evidence>
<dbReference type="HAMAP" id="MF_01405">
    <property type="entry name" value="Non_canon_purine_NTPase"/>
    <property type="match status" value="1"/>
</dbReference>
<evidence type="ECO:0000256" key="4">
    <source>
        <dbReference type="ARBA" id="ARBA00022741"/>
    </source>
</evidence>
<dbReference type="Pfam" id="PF01725">
    <property type="entry name" value="Ham1p_like"/>
    <property type="match status" value="1"/>
</dbReference>
<dbReference type="InterPro" id="IPR002637">
    <property type="entry name" value="RdgB/HAM1"/>
</dbReference>
<comment type="function">
    <text evidence="10">Pyrophosphatase that catalyzes the hydrolysis of nucleoside triphosphates to their monophosphate derivatives, with a high preference for the non-canonical purine nucleotides XTP (xanthosine triphosphate), dITP (deoxyinosine triphosphate) and ITP. Seems to function as a house-cleaning enzyme that removes non-canonical purine nucleotides from the nucleotide pool, thus preventing their incorporation into DNA/RNA and avoiding chromosomal lesions.</text>
</comment>
<evidence type="ECO:0000256" key="2">
    <source>
        <dbReference type="ARBA" id="ARBA00011738"/>
    </source>
</evidence>
<dbReference type="GO" id="GO:0046872">
    <property type="term" value="F:metal ion binding"/>
    <property type="evidence" value="ECO:0007669"/>
    <property type="project" value="UniProtKB-KW"/>
</dbReference>
<feature type="binding site" evidence="10">
    <location>
        <begin position="156"/>
        <end position="159"/>
    </location>
    <ligand>
        <name>substrate</name>
    </ligand>
</feature>
<comment type="catalytic activity">
    <reaction evidence="8 10">
        <text>dITP + H2O = dIMP + diphosphate + H(+)</text>
        <dbReference type="Rhea" id="RHEA:28342"/>
        <dbReference type="ChEBI" id="CHEBI:15377"/>
        <dbReference type="ChEBI" id="CHEBI:15378"/>
        <dbReference type="ChEBI" id="CHEBI:33019"/>
        <dbReference type="ChEBI" id="CHEBI:61194"/>
        <dbReference type="ChEBI" id="CHEBI:61382"/>
        <dbReference type="EC" id="3.6.1.66"/>
    </reaction>
</comment>
<dbReference type="PATRIC" id="fig|702438.4.peg.2114"/>
<dbReference type="PANTHER" id="PTHR11067:SF9">
    <property type="entry name" value="INOSINE TRIPHOSPHATE PYROPHOSPHATASE"/>
    <property type="match status" value="1"/>
</dbReference>
<keyword evidence="4 10" id="KW-0547">Nucleotide-binding</keyword>
<comment type="caution">
    <text evidence="10">Lacks conserved residue(s) required for the propagation of feature annotation.</text>
</comment>
<dbReference type="GO" id="GO:0005829">
    <property type="term" value="C:cytosol"/>
    <property type="evidence" value="ECO:0007669"/>
    <property type="project" value="TreeGrafter"/>
</dbReference>
<evidence type="ECO:0000256" key="1">
    <source>
        <dbReference type="ARBA" id="ARBA00008023"/>
    </source>
</evidence>
<keyword evidence="5 10" id="KW-0378">Hydrolase</keyword>
<evidence type="ECO:0000256" key="10">
    <source>
        <dbReference type="HAMAP-Rule" id="MF_01405"/>
    </source>
</evidence>
<evidence type="ECO:0000256" key="6">
    <source>
        <dbReference type="ARBA" id="ARBA00022842"/>
    </source>
</evidence>
<evidence type="ECO:0000313" key="12">
    <source>
        <dbReference type="EMBL" id="EGV29275.1"/>
    </source>
</evidence>
<keyword evidence="7 10" id="KW-0546">Nucleotide metabolism</keyword>
<dbReference type="GeneID" id="95426595"/>
<comment type="subunit">
    <text evidence="2 10">Homodimer.</text>
</comment>
<organism evidence="12 13">
    <name type="scientific">Segatella oulorum F0390</name>
    <dbReference type="NCBI Taxonomy" id="702438"/>
    <lineage>
        <taxon>Bacteria</taxon>
        <taxon>Pseudomonadati</taxon>
        <taxon>Bacteroidota</taxon>
        <taxon>Bacteroidia</taxon>
        <taxon>Bacteroidales</taxon>
        <taxon>Prevotellaceae</taxon>
        <taxon>Segatella</taxon>
    </lineage>
</organism>
<dbReference type="GO" id="GO:0000166">
    <property type="term" value="F:nucleotide binding"/>
    <property type="evidence" value="ECO:0007669"/>
    <property type="project" value="UniProtKB-KW"/>
</dbReference>
<dbReference type="FunFam" id="3.90.950.10:FF:000001">
    <property type="entry name" value="dITP/XTP pyrophosphatase"/>
    <property type="match status" value="1"/>
</dbReference>
<dbReference type="InterPro" id="IPR020922">
    <property type="entry name" value="dITP/XTP_pyrophosphatase"/>
</dbReference>
<dbReference type="CDD" id="cd00515">
    <property type="entry name" value="HAM1"/>
    <property type="match status" value="1"/>
</dbReference>
<dbReference type="NCBIfam" id="NF011398">
    <property type="entry name" value="PRK14823.1"/>
    <property type="match status" value="1"/>
</dbReference>
<dbReference type="RefSeq" id="WP_004381099.1">
    <property type="nucleotide sequence ID" value="NZ_JH114217.1"/>
</dbReference>
<dbReference type="PANTHER" id="PTHR11067">
    <property type="entry name" value="INOSINE TRIPHOSPHATE PYROPHOSPHATASE/HAM1 PROTEIN"/>
    <property type="match status" value="1"/>
</dbReference>
<evidence type="ECO:0000256" key="11">
    <source>
        <dbReference type="RuleBase" id="RU003781"/>
    </source>
</evidence>
<feature type="binding site" evidence="10">
    <location>
        <begin position="7"/>
        <end position="12"/>
    </location>
    <ligand>
        <name>substrate</name>
    </ligand>
</feature>
<dbReference type="Proteomes" id="UP000005141">
    <property type="component" value="Unassembled WGS sequence"/>
</dbReference>
<dbReference type="NCBIfam" id="TIGR00042">
    <property type="entry name" value="RdgB/HAM1 family non-canonical purine NTP pyrophosphatase"/>
    <property type="match status" value="1"/>
</dbReference>